<dbReference type="Pfam" id="PF00246">
    <property type="entry name" value="Peptidase_M14"/>
    <property type="match status" value="1"/>
</dbReference>
<dbReference type="Proteomes" id="UP000193920">
    <property type="component" value="Unassembled WGS sequence"/>
</dbReference>
<dbReference type="InterPro" id="IPR000834">
    <property type="entry name" value="Peptidase_M14"/>
</dbReference>
<evidence type="ECO:0000259" key="4">
    <source>
        <dbReference type="PROSITE" id="PS52035"/>
    </source>
</evidence>
<comment type="caution">
    <text evidence="5">The sequence shown here is derived from an EMBL/GenBank/DDBJ whole genome shotgun (WGS) entry which is preliminary data.</text>
</comment>
<dbReference type="PANTHER" id="PTHR12756">
    <property type="entry name" value="CYTOSOLIC CARBOXYPEPTIDASE"/>
    <property type="match status" value="1"/>
</dbReference>
<dbReference type="GO" id="GO:0006508">
    <property type="term" value="P:proteolysis"/>
    <property type="evidence" value="ECO:0007669"/>
    <property type="project" value="InterPro"/>
</dbReference>
<organism evidence="5 6">
    <name type="scientific">Neocallimastix californiae</name>
    <dbReference type="NCBI Taxonomy" id="1754190"/>
    <lineage>
        <taxon>Eukaryota</taxon>
        <taxon>Fungi</taxon>
        <taxon>Fungi incertae sedis</taxon>
        <taxon>Chytridiomycota</taxon>
        <taxon>Chytridiomycota incertae sedis</taxon>
        <taxon>Neocallimastigomycetes</taxon>
        <taxon>Neocallimastigales</taxon>
        <taxon>Neocallimastigaceae</taxon>
        <taxon>Neocallimastix</taxon>
    </lineage>
</organism>
<dbReference type="PANTHER" id="PTHR12756:SF12">
    <property type="entry name" value="CYTOSOLIC CARBOXYPEPTIDASE-LIKE PROTEIN 5"/>
    <property type="match status" value="1"/>
</dbReference>
<dbReference type="STRING" id="1754190.A0A1Y2AR60"/>
<evidence type="ECO:0000256" key="1">
    <source>
        <dbReference type="ARBA" id="ARBA00001947"/>
    </source>
</evidence>
<dbReference type="GO" id="GO:0008270">
    <property type="term" value="F:zinc ion binding"/>
    <property type="evidence" value="ECO:0007669"/>
    <property type="project" value="InterPro"/>
</dbReference>
<proteinExistence type="inferred from homology"/>
<evidence type="ECO:0000313" key="5">
    <source>
        <dbReference type="EMBL" id="ORY25012.1"/>
    </source>
</evidence>
<dbReference type="EMBL" id="MCOG01000216">
    <property type="protein sequence ID" value="ORY25012.1"/>
    <property type="molecule type" value="Genomic_DNA"/>
</dbReference>
<evidence type="ECO:0000313" key="6">
    <source>
        <dbReference type="Proteomes" id="UP000193920"/>
    </source>
</evidence>
<dbReference type="AlphaFoldDB" id="A0A1Y2AR60"/>
<keyword evidence="6" id="KW-1185">Reference proteome</keyword>
<dbReference type="PROSITE" id="PS52035">
    <property type="entry name" value="PEPTIDASE_M14"/>
    <property type="match status" value="1"/>
</dbReference>
<dbReference type="InterPro" id="IPR050821">
    <property type="entry name" value="Cytosolic_carboxypeptidase"/>
</dbReference>
<dbReference type="OrthoDB" id="10253041at2759"/>
<feature type="non-terminal residue" evidence="5">
    <location>
        <position position="528"/>
    </location>
</feature>
<comment type="cofactor">
    <cofactor evidence="1">
        <name>Zn(2+)</name>
        <dbReference type="ChEBI" id="CHEBI:29105"/>
    </cofactor>
</comment>
<protein>
    <submittedName>
        <fullName evidence="5">Zn-dependent exopeptidase</fullName>
    </submittedName>
</protein>
<gene>
    <name evidence="5" type="ORF">LY90DRAFT_674984</name>
</gene>
<dbReference type="Gene3D" id="3.40.630.10">
    <property type="entry name" value="Zn peptidases"/>
    <property type="match status" value="1"/>
</dbReference>
<feature type="domain" description="Peptidase M14" evidence="4">
    <location>
        <begin position="380"/>
        <end position="528"/>
    </location>
</feature>
<evidence type="ECO:0000256" key="3">
    <source>
        <dbReference type="PROSITE-ProRule" id="PRU01379"/>
    </source>
</evidence>
<comment type="similarity">
    <text evidence="2 3">Belongs to the peptidase M14 family.</text>
</comment>
<sequence length="528" mass="62251">MKITIDNFIFDSDFDNGNLREVIEVEEFQPLVNDSKIAKKYVFQEILNSIKGIKERAINSQDTSGYTKKEIFNEYEVAYIKRFCLWTKPDANNLSSNIKNRSWFYFSVKECKPLHSNIINYSSELKKCRDNKDNNLLNVLKLSKSFNNNNSLSHEKDSKRDFDFDILDRKDNGNELKDDEETINVHWTVLQFRVMNLNNASRLFNAGMRPVWCSSVNKKWRSVSKPPLFEKVGNDFQVTFEVIIPPYTNENITYYFAYSIPYSYSDLQHKILALKTDYLSYIRNQNNSNNKKDLCNDSNIKEKNSYIKNNFSPKNLFNKKSLMINPKYFWDRLLENKNNNNTNQSKFSYNDIYFNHRVLISSYDKLNLDLITISSTKDIIMDKYENSNIPKLFPLQNEKKIHMFNYCNSYFSSSDNIINKKRKGSKKESKKKIIFISARVHPGEVVSSYIVDGIIEFLLRDNDIRSKMLRDKYVFKIVPMLNPDGVKNGNYRTDLKGFNLNRVYKNPNIKFHPTIWAVKKYISYLSSI</sequence>
<reference evidence="5 6" key="1">
    <citation type="submission" date="2016-08" db="EMBL/GenBank/DDBJ databases">
        <title>A Parts List for Fungal Cellulosomes Revealed by Comparative Genomics.</title>
        <authorList>
            <consortium name="DOE Joint Genome Institute"/>
            <person name="Haitjema C.H."/>
            <person name="Gilmore S.P."/>
            <person name="Henske J.K."/>
            <person name="Solomon K.V."/>
            <person name="De Groot R."/>
            <person name="Kuo A."/>
            <person name="Mondo S.J."/>
            <person name="Salamov A.A."/>
            <person name="Labutti K."/>
            <person name="Zhao Z."/>
            <person name="Chiniquy J."/>
            <person name="Barry K."/>
            <person name="Brewer H.M."/>
            <person name="Purvine S.O."/>
            <person name="Wright A.T."/>
            <person name="Boxma B."/>
            <person name="Van Alen T."/>
            <person name="Hackstein J.H."/>
            <person name="Baker S.E."/>
            <person name="Grigoriev I.V."/>
            <person name="O'Malley M.A."/>
        </authorList>
    </citation>
    <scope>NUCLEOTIDE SEQUENCE [LARGE SCALE GENOMIC DNA]</scope>
    <source>
        <strain evidence="5 6">G1</strain>
    </source>
</reference>
<dbReference type="SUPFAM" id="SSF53187">
    <property type="entry name" value="Zn-dependent exopeptidases"/>
    <property type="match status" value="1"/>
</dbReference>
<dbReference type="GO" id="GO:0004181">
    <property type="term" value="F:metallocarboxypeptidase activity"/>
    <property type="evidence" value="ECO:0007669"/>
    <property type="project" value="InterPro"/>
</dbReference>
<evidence type="ECO:0000256" key="2">
    <source>
        <dbReference type="ARBA" id="ARBA00005988"/>
    </source>
</evidence>
<accession>A0A1Y2AR60</accession>
<comment type="caution">
    <text evidence="3">Lacks conserved residue(s) required for the propagation of feature annotation.</text>
</comment>
<name>A0A1Y2AR60_9FUNG</name>